<sequence>MSRKPITPFQLFKVLMSILIYITASAAWLFFAARDLISSSSDFDVVAGFFGTAVWLIATACLYLLITTPKPGQPADNTEKDQ</sequence>
<keyword evidence="1" id="KW-0812">Transmembrane</keyword>
<evidence type="ECO:0000313" key="3">
    <source>
        <dbReference type="Proteomes" id="UP000325438"/>
    </source>
</evidence>
<keyword evidence="1" id="KW-1133">Transmembrane helix</keyword>
<proteinExistence type="predicted"/>
<evidence type="ECO:0000313" key="2">
    <source>
        <dbReference type="EMBL" id="MPQ84522.1"/>
    </source>
</evidence>
<dbReference type="AlphaFoldDB" id="A0A5N7JSZ0"/>
<feature type="transmembrane region" description="Helical" evidence="1">
    <location>
        <begin position="12"/>
        <end position="33"/>
    </location>
</feature>
<gene>
    <name evidence="2" type="ORF">F0170_11300</name>
</gene>
<name>A0A5N7JSZ0_9PSED</name>
<feature type="transmembrane region" description="Helical" evidence="1">
    <location>
        <begin position="45"/>
        <end position="66"/>
    </location>
</feature>
<keyword evidence="1" id="KW-0472">Membrane</keyword>
<comment type="caution">
    <text evidence="2">The sequence shown here is derived from an EMBL/GenBank/DDBJ whole genome shotgun (WGS) entry which is preliminary data.</text>
</comment>
<dbReference type="Proteomes" id="UP000325438">
    <property type="component" value="Unassembled WGS sequence"/>
</dbReference>
<evidence type="ECO:0000256" key="1">
    <source>
        <dbReference type="SAM" id="Phobius"/>
    </source>
</evidence>
<reference evidence="2 3" key="1">
    <citation type="submission" date="2019-09" db="EMBL/GenBank/DDBJ databases">
        <title>The draft genomes of Allium pathogen Pseudomonas sp.</title>
        <authorList>
            <person name="Fujikawa T."/>
            <person name="Sawada H."/>
        </authorList>
    </citation>
    <scope>NUCLEOTIDE SEQUENCE [LARGE SCALE GENOMIC DNA]</scope>
    <source>
        <strain evidence="2 3">MAFF 730085</strain>
    </source>
</reference>
<organism evidence="2 3">
    <name type="scientific">Pseudomonas kitaguniensis</name>
    <dbReference type="NCBI Taxonomy" id="2607908"/>
    <lineage>
        <taxon>Bacteria</taxon>
        <taxon>Pseudomonadati</taxon>
        <taxon>Pseudomonadota</taxon>
        <taxon>Gammaproteobacteria</taxon>
        <taxon>Pseudomonadales</taxon>
        <taxon>Pseudomonadaceae</taxon>
        <taxon>Pseudomonas</taxon>
    </lineage>
</organism>
<dbReference type="RefSeq" id="WP_152749392.1">
    <property type="nucleotide sequence ID" value="NZ_VUBA01000059.1"/>
</dbReference>
<dbReference type="EMBL" id="VUBA01000059">
    <property type="protein sequence ID" value="MPQ84522.1"/>
    <property type="molecule type" value="Genomic_DNA"/>
</dbReference>
<protein>
    <submittedName>
        <fullName evidence="2">Uncharacterized protein</fullName>
    </submittedName>
</protein>
<accession>A0A5N7JSZ0</accession>